<dbReference type="PANTHER" id="PTHR13309">
    <property type="entry name" value="NUCLEAR FRAGILE X MENTAL RETARDATION PROTEIN INTERACTING PROTEIN 1"/>
    <property type="match status" value="1"/>
</dbReference>
<dbReference type="PANTHER" id="PTHR13309:SF0">
    <property type="entry name" value="FMR1-INTERACTING PROTEIN NUFIP1"/>
    <property type="match status" value="1"/>
</dbReference>
<evidence type="ECO:0000313" key="4">
    <source>
        <dbReference type="Proteomes" id="UP001180020"/>
    </source>
</evidence>
<dbReference type="InterPro" id="IPR019496">
    <property type="entry name" value="NUFIP1_cons_dom"/>
</dbReference>
<keyword evidence="4" id="KW-1185">Reference proteome</keyword>
<evidence type="ECO:0000313" key="3">
    <source>
        <dbReference type="EMBL" id="KAK1315574.1"/>
    </source>
</evidence>
<feature type="region of interest" description="Disordered" evidence="1">
    <location>
        <begin position="140"/>
        <end position="213"/>
    </location>
</feature>
<reference evidence="3" key="2">
    <citation type="submission" date="2023-06" db="EMBL/GenBank/DDBJ databases">
        <authorList>
            <person name="Ma L."/>
            <person name="Liu K.-W."/>
            <person name="Li Z."/>
            <person name="Hsiao Y.-Y."/>
            <person name="Qi Y."/>
            <person name="Fu T."/>
            <person name="Tang G."/>
            <person name="Zhang D."/>
            <person name="Sun W.-H."/>
            <person name="Liu D.-K."/>
            <person name="Li Y."/>
            <person name="Chen G.-Z."/>
            <person name="Liu X.-D."/>
            <person name="Liao X.-Y."/>
            <person name="Jiang Y.-T."/>
            <person name="Yu X."/>
            <person name="Hao Y."/>
            <person name="Huang J."/>
            <person name="Zhao X.-W."/>
            <person name="Ke S."/>
            <person name="Chen Y.-Y."/>
            <person name="Wu W.-L."/>
            <person name="Hsu J.-L."/>
            <person name="Lin Y.-F."/>
            <person name="Huang M.-D."/>
            <person name="Li C.-Y."/>
            <person name="Huang L."/>
            <person name="Wang Z.-W."/>
            <person name="Zhao X."/>
            <person name="Zhong W.-Y."/>
            <person name="Peng D.-H."/>
            <person name="Ahmad S."/>
            <person name="Lan S."/>
            <person name="Zhang J.-S."/>
            <person name="Tsai W.-C."/>
            <person name="Van De Peer Y."/>
            <person name="Liu Z.-J."/>
        </authorList>
    </citation>
    <scope>NUCLEOTIDE SEQUENCE</scope>
    <source>
        <strain evidence="3">CP</strain>
        <tissue evidence="3">Leaves</tissue>
    </source>
</reference>
<evidence type="ECO:0000259" key="2">
    <source>
        <dbReference type="Pfam" id="PF10453"/>
    </source>
</evidence>
<feature type="region of interest" description="Disordered" evidence="1">
    <location>
        <begin position="1"/>
        <end position="22"/>
    </location>
</feature>
<proteinExistence type="predicted"/>
<accession>A0AAV9EQ58</accession>
<feature type="compositionally biased region" description="Basic residues" evidence="1">
    <location>
        <begin position="344"/>
        <end position="362"/>
    </location>
</feature>
<protein>
    <recommendedName>
        <fullName evidence="2">FMR1-interacting protein 1 conserved domain-containing protein</fullName>
    </recommendedName>
</protein>
<organism evidence="3 4">
    <name type="scientific">Acorus calamus</name>
    <name type="common">Sweet flag</name>
    <dbReference type="NCBI Taxonomy" id="4465"/>
    <lineage>
        <taxon>Eukaryota</taxon>
        <taxon>Viridiplantae</taxon>
        <taxon>Streptophyta</taxon>
        <taxon>Embryophyta</taxon>
        <taxon>Tracheophyta</taxon>
        <taxon>Spermatophyta</taxon>
        <taxon>Magnoliopsida</taxon>
        <taxon>Liliopsida</taxon>
        <taxon>Acoraceae</taxon>
        <taxon>Acorus</taxon>
    </lineage>
</organism>
<feature type="compositionally biased region" description="Low complexity" evidence="1">
    <location>
        <begin position="140"/>
        <end position="162"/>
    </location>
</feature>
<gene>
    <name evidence="3" type="ORF">QJS10_CPA05g00624</name>
</gene>
<dbReference type="GO" id="GO:0003723">
    <property type="term" value="F:RNA binding"/>
    <property type="evidence" value="ECO:0007669"/>
    <property type="project" value="InterPro"/>
</dbReference>
<evidence type="ECO:0000256" key="1">
    <source>
        <dbReference type="SAM" id="MobiDB-lite"/>
    </source>
</evidence>
<sequence length="491" mass="54671">MNPFFPSMPNQVQNQPANASAPQQALGFNNFSQVPNHGFPMQMPVPFDNRNTHLNQSLGTAVSMPGLPNMQNGILGGLNPYNGFPLQGRFLNVGQNLGQFGFPQLPQNMNQMASLQQLLQLGAAQGQFFQLGVHVVGSQNPSSSASSQVSQGGLQETQGTEQKSQATNGFPRQQANHIQNGGNNISDNNWGSPASKNFTRNNHGSGNRGPPNNRHVLAQNLIFSVAYFRNLSSIIRQMQTRGLAQMLQTNGKETKTEEEEELSLPLPINYTEKEIQQWREDRKKNFPSKANVEKVGLQLKEILAKQAELGVEVAEIPPNYLSDHETEVHKRDWKSERNTNGRPQKNKRGRHGRDKWGSKKQKPWNEAEASPTSHKNKREPSLLQKLLSADIKKDKSCILHALKFMVMNSFLDHWPEKSLEFPPVVAEDATSLLGGGEDTVNQNVVCGIADEEDETSDVDGEDVPGNYVDEKDYLQEQVQDFDEEEGEITEL</sequence>
<feature type="domain" description="FMR1-interacting protein 1 conserved" evidence="2">
    <location>
        <begin position="269"/>
        <end position="294"/>
    </location>
</feature>
<dbReference type="EMBL" id="JAUJYO010000005">
    <property type="protein sequence ID" value="KAK1315574.1"/>
    <property type="molecule type" value="Genomic_DNA"/>
</dbReference>
<name>A0AAV9EQ58_ACOCL</name>
<dbReference type="Pfam" id="PF10453">
    <property type="entry name" value="NUFIP1"/>
    <property type="match status" value="1"/>
</dbReference>
<comment type="caution">
    <text evidence="3">The sequence shown here is derived from an EMBL/GenBank/DDBJ whole genome shotgun (WGS) entry which is preliminary data.</text>
</comment>
<reference evidence="3" key="1">
    <citation type="journal article" date="2023" name="Nat. Commun.">
        <title>Diploid and tetraploid genomes of Acorus and the evolution of monocots.</title>
        <authorList>
            <person name="Ma L."/>
            <person name="Liu K.W."/>
            <person name="Li Z."/>
            <person name="Hsiao Y.Y."/>
            <person name="Qi Y."/>
            <person name="Fu T."/>
            <person name="Tang G.D."/>
            <person name="Zhang D."/>
            <person name="Sun W.H."/>
            <person name="Liu D.K."/>
            <person name="Li Y."/>
            <person name="Chen G.Z."/>
            <person name="Liu X.D."/>
            <person name="Liao X.Y."/>
            <person name="Jiang Y.T."/>
            <person name="Yu X."/>
            <person name="Hao Y."/>
            <person name="Huang J."/>
            <person name="Zhao X.W."/>
            <person name="Ke S."/>
            <person name="Chen Y.Y."/>
            <person name="Wu W.L."/>
            <person name="Hsu J.L."/>
            <person name="Lin Y.F."/>
            <person name="Huang M.D."/>
            <person name="Li C.Y."/>
            <person name="Huang L."/>
            <person name="Wang Z.W."/>
            <person name="Zhao X."/>
            <person name="Zhong W.Y."/>
            <person name="Peng D.H."/>
            <person name="Ahmad S."/>
            <person name="Lan S."/>
            <person name="Zhang J.S."/>
            <person name="Tsai W.C."/>
            <person name="Van de Peer Y."/>
            <person name="Liu Z.J."/>
        </authorList>
    </citation>
    <scope>NUCLEOTIDE SEQUENCE</scope>
    <source>
        <strain evidence="3">CP</strain>
    </source>
</reference>
<dbReference type="InterPro" id="IPR039136">
    <property type="entry name" value="NUFIP1-like"/>
</dbReference>
<dbReference type="GO" id="GO:0005634">
    <property type="term" value="C:nucleus"/>
    <property type="evidence" value="ECO:0007669"/>
    <property type="project" value="TreeGrafter"/>
</dbReference>
<dbReference type="AlphaFoldDB" id="A0AAV9EQ58"/>
<feature type="region of interest" description="Disordered" evidence="1">
    <location>
        <begin position="322"/>
        <end position="380"/>
    </location>
</feature>
<feature type="compositionally biased region" description="Polar residues" evidence="1">
    <location>
        <begin position="163"/>
        <end position="205"/>
    </location>
</feature>
<dbReference type="Proteomes" id="UP001180020">
    <property type="component" value="Unassembled WGS sequence"/>
</dbReference>
<dbReference type="GO" id="GO:0000492">
    <property type="term" value="P:box C/D snoRNP assembly"/>
    <property type="evidence" value="ECO:0007669"/>
    <property type="project" value="TreeGrafter"/>
</dbReference>
<feature type="compositionally biased region" description="Low complexity" evidence="1">
    <location>
        <begin position="9"/>
        <end position="22"/>
    </location>
</feature>
<feature type="compositionally biased region" description="Basic and acidic residues" evidence="1">
    <location>
        <begin position="322"/>
        <end position="339"/>
    </location>
</feature>